<organism evidence="3 4">
    <name type="scientific">Actinomadura rubteroloni</name>
    <dbReference type="NCBI Taxonomy" id="1926885"/>
    <lineage>
        <taxon>Bacteria</taxon>
        <taxon>Bacillati</taxon>
        <taxon>Actinomycetota</taxon>
        <taxon>Actinomycetes</taxon>
        <taxon>Streptosporangiales</taxon>
        <taxon>Thermomonosporaceae</taxon>
        <taxon>Actinomadura</taxon>
    </lineage>
</organism>
<keyword evidence="2" id="KW-1133">Transmembrane helix</keyword>
<dbReference type="EMBL" id="MTBP01000002">
    <property type="protein sequence ID" value="POM23883.1"/>
    <property type="molecule type" value="Genomic_DNA"/>
</dbReference>
<feature type="transmembrane region" description="Helical" evidence="2">
    <location>
        <begin position="81"/>
        <end position="103"/>
    </location>
</feature>
<gene>
    <name evidence="3" type="ORF">BTM25_25090</name>
</gene>
<keyword evidence="4" id="KW-1185">Reference proteome</keyword>
<feature type="compositionally biased region" description="Basic and acidic residues" evidence="1">
    <location>
        <begin position="203"/>
        <end position="215"/>
    </location>
</feature>
<protein>
    <submittedName>
        <fullName evidence="3">Uncharacterized protein</fullName>
    </submittedName>
</protein>
<feature type="transmembrane region" description="Helical" evidence="2">
    <location>
        <begin position="123"/>
        <end position="146"/>
    </location>
</feature>
<feature type="compositionally biased region" description="Basic and acidic residues" evidence="1">
    <location>
        <begin position="181"/>
        <end position="190"/>
    </location>
</feature>
<feature type="region of interest" description="Disordered" evidence="1">
    <location>
        <begin position="160"/>
        <end position="215"/>
    </location>
</feature>
<dbReference type="Proteomes" id="UP000242367">
    <property type="component" value="Unassembled WGS sequence"/>
</dbReference>
<proteinExistence type="predicted"/>
<evidence type="ECO:0000313" key="4">
    <source>
        <dbReference type="Proteomes" id="UP000242367"/>
    </source>
</evidence>
<evidence type="ECO:0000313" key="3">
    <source>
        <dbReference type="EMBL" id="POM23883.1"/>
    </source>
</evidence>
<accession>A0A2P4UFP9</accession>
<name>A0A2P4UFP9_9ACTN</name>
<reference evidence="3 4" key="1">
    <citation type="journal article" date="2017" name="Chemistry">
        <title>Isolation, Biosynthesis and Chemical Modifications of Rubterolones A-F: Rare Tropolone Alkaloids from Actinomadura sp. 5-2.</title>
        <authorList>
            <person name="Guo H."/>
            <person name="Benndorf R."/>
            <person name="Leichnitz D."/>
            <person name="Klassen J.L."/>
            <person name="Vollmers J."/>
            <person name="Gorls H."/>
            <person name="Steinacker M."/>
            <person name="Weigel C."/>
            <person name="Dahse H.M."/>
            <person name="Kaster A.K."/>
            <person name="de Beer Z.W."/>
            <person name="Poulsen M."/>
            <person name="Beemelmanns C."/>
        </authorList>
    </citation>
    <scope>NUCLEOTIDE SEQUENCE [LARGE SCALE GENOMIC DNA]</scope>
    <source>
        <strain evidence="3 4">5-2</strain>
    </source>
</reference>
<sequence>MNRTMRAPRTRGALSGMLLTLLGLWGGLIPFIGPYAHFGFAPDRAWHFTADRFWLIVLPAVATIIGGLILMFAANRAVAMFGGWLAAAGGLWFAVGGAIAALWSGGLGTPLGGSLGHRIAVVLSLTTGLGALITMIAGLALGRFAVVGVRESRRAEAAGAAGVGAGAEREHGAPRQGAAPEWERTGENRGRPVPAHGRAGRNSSERAAGELRDRH</sequence>
<keyword evidence="2" id="KW-0812">Transmembrane</keyword>
<feature type="transmembrane region" description="Helical" evidence="2">
    <location>
        <begin position="12"/>
        <end position="33"/>
    </location>
</feature>
<keyword evidence="2" id="KW-0472">Membrane</keyword>
<dbReference type="AlphaFoldDB" id="A0A2P4UFP9"/>
<evidence type="ECO:0000256" key="1">
    <source>
        <dbReference type="SAM" id="MobiDB-lite"/>
    </source>
</evidence>
<feature type="transmembrane region" description="Helical" evidence="2">
    <location>
        <begin position="53"/>
        <end position="74"/>
    </location>
</feature>
<comment type="caution">
    <text evidence="3">The sequence shown here is derived from an EMBL/GenBank/DDBJ whole genome shotgun (WGS) entry which is preliminary data.</text>
</comment>
<evidence type="ECO:0000256" key="2">
    <source>
        <dbReference type="SAM" id="Phobius"/>
    </source>
</evidence>